<feature type="region of interest" description="Disordered" evidence="1">
    <location>
        <begin position="19"/>
        <end position="54"/>
    </location>
</feature>
<proteinExistence type="predicted"/>
<gene>
    <name evidence="3" type="ORF">D5400_04455</name>
</gene>
<evidence type="ECO:0000313" key="4">
    <source>
        <dbReference type="Proteomes" id="UP000268192"/>
    </source>
</evidence>
<reference evidence="3 4" key="1">
    <citation type="submission" date="2018-09" db="EMBL/GenBank/DDBJ databases">
        <title>Marinorhizobium profundi gen. nov., sp. nov., isolated from a deep-sea sediment sample from the New Britain Trench and proposal of Marinorhizobiaceae fam. nov. in the order Rhizobiales of the class Alphaproteobacteria.</title>
        <authorList>
            <person name="Cao J."/>
        </authorList>
    </citation>
    <scope>NUCLEOTIDE SEQUENCE [LARGE SCALE GENOMIC DNA]</scope>
    <source>
        <strain evidence="3 4">WS11</strain>
    </source>
</reference>
<organism evidence="3 4">
    <name type="scientific">Georhizobium profundi</name>
    <dbReference type="NCBI Taxonomy" id="2341112"/>
    <lineage>
        <taxon>Bacteria</taxon>
        <taxon>Pseudomonadati</taxon>
        <taxon>Pseudomonadota</taxon>
        <taxon>Alphaproteobacteria</taxon>
        <taxon>Hyphomicrobiales</taxon>
        <taxon>Rhizobiaceae</taxon>
        <taxon>Georhizobium</taxon>
    </lineage>
</organism>
<feature type="compositionally biased region" description="Basic and acidic residues" evidence="1">
    <location>
        <begin position="32"/>
        <end position="41"/>
    </location>
</feature>
<evidence type="ECO:0000256" key="1">
    <source>
        <dbReference type="SAM" id="MobiDB-lite"/>
    </source>
</evidence>
<protein>
    <submittedName>
        <fullName evidence="3">BON domain-containing protein</fullName>
    </submittedName>
</protein>
<dbReference type="Pfam" id="PF04972">
    <property type="entry name" value="BON"/>
    <property type="match status" value="1"/>
</dbReference>
<dbReference type="AlphaFoldDB" id="A0A3Q8XNY7"/>
<dbReference type="InterPro" id="IPR007055">
    <property type="entry name" value="BON_dom"/>
</dbReference>
<name>A0A3Q8XNY7_9HYPH</name>
<dbReference type="PROSITE" id="PS50914">
    <property type="entry name" value="BON"/>
    <property type="match status" value="1"/>
</dbReference>
<dbReference type="OrthoDB" id="8479706at2"/>
<keyword evidence="4" id="KW-1185">Reference proteome</keyword>
<evidence type="ECO:0000259" key="2">
    <source>
        <dbReference type="PROSITE" id="PS50914"/>
    </source>
</evidence>
<feature type="domain" description="BON" evidence="2">
    <location>
        <begin position="52"/>
        <end position="120"/>
    </location>
</feature>
<accession>A0A3Q8XNY7</accession>
<dbReference type="Proteomes" id="UP000268192">
    <property type="component" value="Chromosome"/>
</dbReference>
<dbReference type="Gene3D" id="3.30.1340.30">
    <property type="match status" value="1"/>
</dbReference>
<evidence type="ECO:0000313" key="3">
    <source>
        <dbReference type="EMBL" id="AZN70622.1"/>
    </source>
</evidence>
<dbReference type="EMBL" id="CP032509">
    <property type="protein sequence ID" value="AZN70622.1"/>
    <property type="molecule type" value="Genomic_DNA"/>
</dbReference>
<dbReference type="KEGG" id="abaw:D5400_04455"/>
<sequence>MNFILCHALGAIDGVQSMARKTPSNLRSGPHPHGDTPREEATEPAEALPPYSDAELERSLSTLIGEDAAMDGSNVSIHVVDGVAQLSGEVATASEVERAGEIAEGLPGLTAVHNALIVRSGSH</sequence>